<dbReference type="InterPro" id="IPR000008">
    <property type="entry name" value="C2_dom"/>
</dbReference>
<dbReference type="PANTHER" id="PTHR45761:SF1">
    <property type="entry name" value="EXTENDED SYNAPTOTAGMIN-LIKE PROTEIN 2, ISOFORM C"/>
    <property type="match status" value="1"/>
</dbReference>
<evidence type="ECO:0000256" key="10">
    <source>
        <dbReference type="ARBA" id="ARBA00023136"/>
    </source>
</evidence>
<name>A0AA36NAL2_9DINO</name>
<evidence type="ECO:0000256" key="7">
    <source>
        <dbReference type="ARBA" id="ARBA00022989"/>
    </source>
</evidence>
<dbReference type="PANTHER" id="PTHR45761">
    <property type="entry name" value="EXTENDED SYNAPTOTAGMIN-LIKE PROTEIN 2, ISOFORM C"/>
    <property type="match status" value="1"/>
</dbReference>
<dbReference type="GO" id="GO:0016020">
    <property type="term" value="C:membrane"/>
    <property type="evidence" value="ECO:0007669"/>
    <property type="project" value="UniProtKB-SubCell"/>
</dbReference>
<evidence type="ECO:0000256" key="8">
    <source>
        <dbReference type="ARBA" id="ARBA00023055"/>
    </source>
</evidence>
<evidence type="ECO:0000256" key="5">
    <source>
        <dbReference type="ARBA" id="ARBA00022737"/>
    </source>
</evidence>
<keyword evidence="7" id="KW-1133">Transmembrane helix</keyword>
<dbReference type="GO" id="GO:0012505">
    <property type="term" value="C:endomembrane system"/>
    <property type="evidence" value="ECO:0007669"/>
    <property type="project" value="UniProtKB-ARBA"/>
</dbReference>
<evidence type="ECO:0000256" key="9">
    <source>
        <dbReference type="ARBA" id="ARBA00023121"/>
    </source>
</evidence>
<dbReference type="SMART" id="SM00239">
    <property type="entry name" value="C2"/>
    <property type="match status" value="1"/>
</dbReference>
<keyword evidence="6" id="KW-0106">Calcium</keyword>
<dbReference type="InterPro" id="IPR051634">
    <property type="entry name" value="Extended_Synaptotagmin"/>
</dbReference>
<dbReference type="GO" id="GO:0006869">
    <property type="term" value="P:lipid transport"/>
    <property type="evidence" value="ECO:0007669"/>
    <property type="project" value="UniProtKB-KW"/>
</dbReference>
<dbReference type="CDD" id="cd00030">
    <property type="entry name" value="C2"/>
    <property type="match status" value="1"/>
</dbReference>
<dbReference type="EMBL" id="CAUJNA010003312">
    <property type="protein sequence ID" value="CAJ1398854.1"/>
    <property type="molecule type" value="Genomic_DNA"/>
</dbReference>
<dbReference type="InterPro" id="IPR031468">
    <property type="entry name" value="SMP_LBD"/>
</dbReference>
<gene>
    <name evidence="13" type="ORF">EVOR1521_LOCUS22515</name>
</gene>
<dbReference type="Pfam" id="PF00168">
    <property type="entry name" value="C2"/>
    <property type="match status" value="1"/>
</dbReference>
<keyword evidence="4" id="KW-0479">Metal-binding</keyword>
<evidence type="ECO:0000256" key="3">
    <source>
        <dbReference type="ARBA" id="ARBA00022692"/>
    </source>
</evidence>
<dbReference type="CDD" id="cd21670">
    <property type="entry name" value="SMP_ESyt"/>
    <property type="match status" value="1"/>
</dbReference>
<dbReference type="SUPFAM" id="SSF49562">
    <property type="entry name" value="C2 domain (Calcium/lipid-binding domain, CaLB)"/>
    <property type="match status" value="1"/>
</dbReference>
<dbReference type="AlphaFoldDB" id="A0AA36NAL2"/>
<dbReference type="Gene3D" id="2.60.40.150">
    <property type="entry name" value="C2 domain"/>
    <property type="match status" value="1"/>
</dbReference>
<evidence type="ECO:0000259" key="12">
    <source>
        <dbReference type="PROSITE" id="PS51847"/>
    </source>
</evidence>
<evidence type="ECO:0000256" key="1">
    <source>
        <dbReference type="ARBA" id="ARBA00004370"/>
    </source>
</evidence>
<dbReference type="Proteomes" id="UP001178507">
    <property type="component" value="Unassembled WGS sequence"/>
</dbReference>
<evidence type="ECO:0000256" key="4">
    <source>
        <dbReference type="ARBA" id="ARBA00022723"/>
    </source>
</evidence>
<keyword evidence="10" id="KW-0472">Membrane</keyword>
<dbReference type="PROSITE" id="PS51847">
    <property type="entry name" value="SMP"/>
    <property type="match status" value="1"/>
</dbReference>
<dbReference type="GO" id="GO:0046872">
    <property type="term" value="F:metal ion binding"/>
    <property type="evidence" value="ECO:0007669"/>
    <property type="project" value="UniProtKB-KW"/>
</dbReference>
<feature type="domain" description="SMP-LTD" evidence="12">
    <location>
        <begin position="383"/>
        <end position="576"/>
    </location>
</feature>
<keyword evidence="5" id="KW-0677">Repeat</keyword>
<reference evidence="13" key="1">
    <citation type="submission" date="2023-08" db="EMBL/GenBank/DDBJ databases">
        <authorList>
            <person name="Chen Y."/>
            <person name="Shah S."/>
            <person name="Dougan E. K."/>
            <person name="Thang M."/>
            <person name="Chan C."/>
        </authorList>
    </citation>
    <scope>NUCLEOTIDE SEQUENCE</scope>
</reference>
<dbReference type="GO" id="GO:0008289">
    <property type="term" value="F:lipid binding"/>
    <property type="evidence" value="ECO:0007669"/>
    <property type="project" value="UniProtKB-KW"/>
</dbReference>
<comment type="subcellular location">
    <subcellularLocation>
        <location evidence="1">Membrane</location>
    </subcellularLocation>
</comment>
<protein>
    <recommendedName>
        <fullName evidence="15">C2 domain-containing protein</fullName>
    </recommendedName>
</protein>
<dbReference type="Pfam" id="PF17047">
    <property type="entry name" value="SMP_LBD"/>
    <property type="match status" value="1"/>
</dbReference>
<dbReference type="InterPro" id="IPR039010">
    <property type="entry name" value="Synaptotagmin_SMP"/>
</dbReference>
<proteinExistence type="predicted"/>
<dbReference type="PROSITE" id="PS50004">
    <property type="entry name" value="C2"/>
    <property type="match status" value="1"/>
</dbReference>
<feature type="domain" description="C2" evidence="11">
    <location>
        <begin position="574"/>
        <end position="695"/>
    </location>
</feature>
<dbReference type="GO" id="GO:0005737">
    <property type="term" value="C:cytoplasm"/>
    <property type="evidence" value="ECO:0007669"/>
    <property type="project" value="UniProtKB-ARBA"/>
</dbReference>
<dbReference type="InterPro" id="IPR035892">
    <property type="entry name" value="C2_domain_sf"/>
</dbReference>
<sequence>MRGKVLLDQDLSDDDVGWTSWIYTAAEDRDWVAKNCNITQTIELTKEFQDQLTLIRSRKLGFRHIPGTFRPSPSAQLAIELFDLKDTPDGDADSPKCARGPEVKDHRGETDSLIRVILKTWYWGLAKALCGAEIVDHAMPTGFRYKLWLLAASMGEWTDALPEKGRHCLEFDFEYSAKFEAKLTPFEVGPSAWMCEFARLPKRIVQSPNKLSTEKLGGDGDEYIYGRNVWIRDRFGFPPKEVENMQHDISLEVSETCIFRATTHHSDGVDIRLKLTAQGQSAQPQGDSVQPCKSMKHPGPVPRHSIFCLLQPGMYTLTFYAQYPLGGLHPCSDFFAQVALRPAALTEQTTRQKCIAEVRGLKEDRTLESRLPEHFLEQATLDIGKYLDPYPNGPMAFTLKVFARTMWPILTKFGEGVVKDELMPKVNAKLPSHLAISIRRFSLGDKPPEFGPLRIIETTNAIFTQIDDSDRIRALLPISWQSDEEIAVMVMGLPVGVCSIKVRGELLVDMGPIMDTAPFIAGVGFTLPDPPQIAFDLTGVANVGDLPPIKHAIYKLIETLIAEQLVLPNRIGIPTEYIGADPWVVKNPAPIGLLRINVVSASNLPSEDMTGQSDPFVEVKIGYSDKDFTSKVINDQTSPVWNEQTAFFPVYSLFQRLHVHIYDSDFWTPHDSIGQIQELRVHDVILLDGPKDFPLHRADGKQVPKATMKLGFEWLELKPALMTDRVPVAVDVYNLSVVIDKIIASSAHRRKGYYISGQIDAREEGAKEDTKVMEFTTAQATESAGHRDQFVYASVLTKMEEHKMSVEQQSAITGLTVEEIKAFQMGIPPNHLVPEYNVGIQKNVQMSRKQLETGTVTLSLLDEDKKVVSQNSVRIENNVTKADGLTVPLHLPGGTQIWYKLHMRSPVKDAASYANDVPNAADADAIAKNKGTTFGCCLKCFPSAGTTGPRLPTQNRGLR</sequence>
<comment type="caution">
    <text evidence="13">The sequence shown here is derived from an EMBL/GenBank/DDBJ whole genome shotgun (WGS) entry which is preliminary data.</text>
</comment>
<keyword evidence="9" id="KW-0446">Lipid-binding</keyword>
<keyword evidence="2" id="KW-0813">Transport</keyword>
<evidence type="ECO:0000313" key="13">
    <source>
        <dbReference type="EMBL" id="CAJ1398854.1"/>
    </source>
</evidence>
<evidence type="ECO:0000259" key="11">
    <source>
        <dbReference type="PROSITE" id="PS50004"/>
    </source>
</evidence>
<evidence type="ECO:0000256" key="2">
    <source>
        <dbReference type="ARBA" id="ARBA00022448"/>
    </source>
</evidence>
<evidence type="ECO:0008006" key="15">
    <source>
        <dbReference type="Google" id="ProtNLM"/>
    </source>
</evidence>
<keyword evidence="8" id="KW-0445">Lipid transport</keyword>
<organism evidence="13 14">
    <name type="scientific">Effrenium voratum</name>
    <dbReference type="NCBI Taxonomy" id="2562239"/>
    <lineage>
        <taxon>Eukaryota</taxon>
        <taxon>Sar</taxon>
        <taxon>Alveolata</taxon>
        <taxon>Dinophyceae</taxon>
        <taxon>Suessiales</taxon>
        <taxon>Symbiodiniaceae</taxon>
        <taxon>Effrenium</taxon>
    </lineage>
</organism>
<keyword evidence="3" id="KW-0812">Transmembrane</keyword>
<accession>A0AA36NAL2</accession>
<evidence type="ECO:0000256" key="6">
    <source>
        <dbReference type="ARBA" id="ARBA00022837"/>
    </source>
</evidence>
<evidence type="ECO:0000313" key="14">
    <source>
        <dbReference type="Proteomes" id="UP001178507"/>
    </source>
</evidence>
<keyword evidence="14" id="KW-1185">Reference proteome</keyword>